<protein>
    <recommendedName>
        <fullName evidence="9">ABC transporter domain-containing protein</fullName>
    </recommendedName>
</protein>
<evidence type="ECO:0000256" key="1">
    <source>
        <dbReference type="ARBA" id="ARBA00004141"/>
    </source>
</evidence>
<feature type="transmembrane region" description="Helical" evidence="8">
    <location>
        <begin position="444"/>
        <end position="465"/>
    </location>
</feature>
<dbReference type="OrthoDB" id="66620at2759"/>
<feature type="transmembrane region" description="Helical" evidence="8">
    <location>
        <begin position="673"/>
        <end position="696"/>
    </location>
</feature>
<feature type="domain" description="ABC transporter" evidence="9">
    <location>
        <begin position="89"/>
        <end position="335"/>
    </location>
</feature>
<dbReference type="InterPro" id="IPR027417">
    <property type="entry name" value="P-loop_NTPase"/>
</dbReference>
<keyword evidence="5" id="KW-0067">ATP-binding</keyword>
<dbReference type="SMART" id="SM00382">
    <property type="entry name" value="AAA"/>
    <property type="match status" value="2"/>
</dbReference>
<reference evidence="11" key="1">
    <citation type="journal article" date="2014" name="Proc. Natl. Acad. Sci. U.S.A.">
        <title>Extensive sampling of basidiomycete genomes demonstrates inadequacy of the white-rot/brown-rot paradigm for wood decay fungi.</title>
        <authorList>
            <person name="Riley R."/>
            <person name="Salamov A.A."/>
            <person name="Brown D.W."/>
            <person name="Nagy L.G."/>
            <person name="Floudas D."/>
            <person name="Held B.W."/>
            <person name="Levasseur A."/>
            <person name="Lombard V."/>
            <person name="Morin E."/>
            <person name="Otillar R."/>
            <person name="Lindquist E.A."/>
            <person name="Sun H."/>
            <person name="LaButti K.M."/>
            <person name="Schmutz J."/>
            <person name="Jabbour D."/>
            <person name="Luo H."/>
            <person name="Baker S.E."/>
            <person name="Pisabarro A.G."/>
            <person name="Walton J.D."/>
            <person name="Blanchette R.A."/>
            <person name="Henrissat B."/>
            <person name="Martin F."/>
            <person name="Cullen D."/>
            <person name="Hibbett D.S."/>
            <person name="Grigoriev I.V."/>
        </authorList>
    </citation>
    <scope>NUCLEOTIDE SEQUENCE [LARGE SCALE GENOMIC DNA]</scope>
    <source>
        <strain evidence="11">FD-172 SS1</strain>
    </source>
</reference>
<dbReference type="InterPro" id="IPR003593">
    <property type="entry name" value="AAA+_ATPase"/>
</dbReference>
<sequence>MSALEPLPPPFDAIDAKDTSPADVQVLPLNAPPANTDHLVPAASTFMAPLPPPPPFDLRVSNLTIGTPARASYLPFPVSSPLPTPARALFGSSANNSGKTEFIIRDVSVTCKSGEMTAIIGGSGSGKTTLLNAIVGRLSNLPKLQGEVTFVSLSDQERKALDIRSMKDRIGYVRQNDFLLAHLTVRETLEYAAALRLPASITAQTRKLIVDQTIEELGLQDAVSTVVGGALRKGISGGERRRLTIGCVLVTLPSILCLDEPTTGLDSFTAHSLLRTLSNLAHRNRTVILSLHQPRSDAFSLFSRIVLLSRGSVVYSGPTVRCLPWFGKLGYVPEKDVNPLDWLIDVSSVDTGHGDLSNPESEKENESARRVSGLIRAWDDGGKEVEDMDSGVLNARANLCADAGALVELFNPRDRGAKRPGHLRQTLVLLGRSYKNHIRNYEQMLGFGCQAIIIGLVSGGVYFRLGESPADILSLKTLCYTYIPCYNYLTLVYFIYRYCEIDLVVFDREREDRLYSVAPWVLAEFFANLPTNVFFTSVYAIILYLMANMRTDGLAGDLFLFVAINVLLQLSSIGLSLLITSIIRVYATAALISNMVLMFFIPSAGFVLVHLPVYVVWVRWISLYFYGFRAIAISQFRDRHFTCEGVVGAARNQCDGNQVLVGLHIPKEHSVGVYAAGLIGLFIAFQTLAGIILTVYHPGDVKHAARIDPDSKAKSSGTSDMDVVRARVDIEVRDLSFRWIRPSLASITERQEKTILENVNARFPAGKVTAILGPSGAGKSTLLQLLASRRLNAGPLAQFQTTGAISLNDQPLTGKVRVPVAFVEQDDDYHLPGLTVRETLRYAAILRLPSSMSRKRKHARVEEVLQMLGLLECADNLVGGPLLKGISGGEKRRLSLAVQMINDPSILLTDEPTSGLDSHTANSLMSALKGIASSGRTVIVSLHQPRSDIYLNKIDHLLVLARGGRVVYSGPRDQVESILQSIGYPVPPHYNPADWLLDLVSVDPRGQKKEQSEERVRRMIDYWSAVEKETGTALDSSSVKSESVGSIEQDAAHSRMTPAYIAIPIVVERMVRNLWRQQQVFWTRLVQGPAYLLVLMLFFQRLSLGPEGGQDRIGFTQQIVLALGFIGLLASVATYPTERDLYIHEYKSDAAYSPWAFVVAFTLVELPLQIMGSLLLAVVGSIGIERNTDPRVFFEFFISAWALQSTGESFGIVFASLSDTMGLSVSLVSTTITVLSQINGIMSESIPHWLEIISWGTTMKYATSILFINACRGIEFNCSAEAIASGECFVQNGEELLGLVGLHDWRTGRYAGIMVALAILYRAIAWGFVKLRLRRA</sequence>
<dbReference type="InterPro" id="IPR013525">
    <property type="entry name" value="ABC2_TM"/>
</dbReference>
<feature type="transmembrane region" description="Helical" evidence="8">
    <location>
        <begin position="1310"/>
        <end position="1329"/>
    </location>
</feature>
<evidence type="ECO:0000256" key="2">
    <source>
        <dbReference type="ARBA" id="ARBA00022448"/>
    </source>
</evidence>
<dbReference type="Proteomes" id="UP000027195">
    <property type="component" value="Unassembled WGS sequence"/>
</dbReference>
<accession>A0A067MYC5</accession>
<feature type="transmembrane region" description="Helical" evidence="8">
    <location>
        <begin position="558"/>
        <end position="583"/>
    </location>
</feature>
<evidence type="ECO:0000256" key="3">
    <source>
        <dbReference type="ARBA" id="ARBA00022692"/>
    </source>
</evidence>
<dbReference type="InterPro" id="IPR050352">
    <property type="entry name" value="ABCG_transporters"/>
</dbReference>
<comment type="subcellular location">
    <subcellularLocation>
        <location evidence="1">Membrane</location>
        <topology evidence="1">Multi-pass membrane protein</topology>
    </subcellularLocation>
</comment>
<feature type="domain" description="ABC transporter" evidence="9">
    <location>
        <begin position="730"/>
        <end position="987"/>
    </location>
</feature>
<dbReference type="Pfam" id="PF01061">
    <property type="entry name" value="ABC2_membrane"/>
    <property type="match status" value="2"/>
</dbReference>
<dbReference type="GO" id="GO:0005524">
    <property type="term" value="F:ATP binding"/>
    <property type="evidence" value="ECO:0007669"/>
    <property type="project" value="UniProtKB-KW"/>
</dbReference>
<dbReference type="Gene3D" id="3.40.50.300">
    <property type="entry name" value="P-loop containing nucleotide triphosphate hydrolases"/>
    <property type="match status" value="2"/>
</dbReference>
<evidence type="ECO:0000256" key="5">
    <source>
        <dbReference type="ARBA" id="ARBA00022840"/>
    </source>
</evidence>
<dbReference type="FunCoup" id="A0A067MYC5">
    <property type="interactions" value="106"/>
</dbReference>
<dbReference type="InterPro" id="IPR017871">
    <property type="entry name" value="ABC_transporter-like_CS"/>
</dbReference>
<dbReference type="GO" id="GO:0016020">
    <property type="term" value="C:membrane"/>
    <property type="evidence" value="ECO:0007669"/>
    <property type="project" value="UniProtKB-SubCell"/>
</dbReference>
<feature type="transmembrane region" description="Helical" evidence="8">
    <location>
        <begin position="1192"/>
        <end position="1217"/>
    </location>
</feature>
<dbReference type="PROSITE" id="PS00211">
    <property type="entry name" value="ABC_TRANSPORTER_1"/>
    <property type="match status" value="2"/>
</dbReference>
<dbReference type="EMBL" id="KL198026">
    <property type="protein sequence ID" value="KDQ16857.1"/>
    <property type="molecule type" value="Genomic_DNA"/>
</dbReference>
<dbReference type="HOGENOM" id="CLU_000604_57_4_1"/>
<feature type="transmembrane region" description="Helical" evidence="8">
    <location>
        <begin position="1119"/>
        <end position="1135"/>
    </location>
</feature>
<feature type="transmembrane region" description="Helical" evidence="8">
    <location>
        <begin position="1081"/>
        <end position="1099"/>
    </location>
</feature>
<evidence type="ECO:0000313" key="11">
    <source>
        <dbReference type="Proteomes" id="UP000027195"/>
    </source>
</evidence>
<evidence type="ECO:0000259" key="9">
    <source>
        <dbReference type="PROSITE" id="PS50893"/>
    </source>
</evidence>
<dbReference type="PANTHER" id="PTHR48041">
    <property type="entry name" value="ABC TRANSPORTER G FAMILY MEMBER 28"/>
    <property type="match status" value="1"/>
</dbReference>
<proteinExistence type="predicted"/>
<feature type="transmembrane region" description="Helical" evidence="8">
    <location>
        <begin position="1155"/>
        <end position="1180"/>
    </location>
</feature>
<evidence type="ECO:0000313" key="10">
    <source>
        <dbReference type="EMBL" id="KDQ16857.1"/>
    </source>
</evidence>
<dbReference type="GO" id="GO:0140359">
    <property type="term" value="F:ABC-type transporter activity"/>
    <property type="evidence" value="ECO:0007669"/>
    <property type="project" value="InterPro"/>
</dbReference>
<dbReference type="InParanoid" id="A0A067MYC5"/>
<dbReference type="GO" id="GO:0016887">
    <property type="term" value="F:ATP hydrolysis activity"/>
    <property type="evidence" value="ECO:0007669"/>
    <property type="project" value="InterPro"/>
</dbReference>
<evidence type="ECO:0000256" key="8">
    <source>
        <dbReference type="SAM" id="Phobius"/>
    </source>
</evidence>
<dbReference type="InterPro" id="IPR003439">
    <property type="entry name" value="ABC_transporter-like_ATP-bd"/>
</dbReference>
<keyword evidence="7 8" id="KW-0472">Membrane</keyword>
<dbReference type="PANTHER" id="PTHR48041:SF119">
    <property type="entry name" value="ROA1P"/>
    <property type="match status" value="1"/>
</dbReference>
<keyword evidence="3 8" id="KW-0812">Transmembrane</keyword>
<dbReference type="InterPro" id="IPR043926">
    <property type="entry name" value="ABCG_dom"/>
</dbReference>
<dbReference type="STRING" id="930990.A0A067MYC5"/>
<keyword evidence="2" id="KW-0813">Transport</keyword>
<evidence type="ECO:0000256" key="7">
    <source>
        <dbReference type="ARBA" id="ARBA00023136"/>
    </source>
</evidence>
<dbReference type="SUPFAM" id="SSF52540">
    <property type="entry name" value="P-loop containing nucleoside triphosphate hydrolases"/>
    <property type="match status" value="2"/>
</dbReference>
<evidence type="ECO:0000256" key="4">
    <source>
        <dbReference type="ARBA" id="ARBA00022741"/>
    </source>
</evidence>
<keyword evidence="11" id="KW-1185">Reference proteome</keyword>
<keyword evidence="6 8" id="KW-1133">Transmembrane helix</keyword>
<gene>
    <name evidence="10" type="ORF">BOTBODRAFT_30755</name>
</gene>
<dbReference type="Pfam" id="PF00005">
    <property type="entry name" value="ABC_tran"/>
    <property type="match status" value="2"/>
</dbReference>
<feature type="transmembrane region" description="Helical" evidence="8">
    <location>
        <begin position="595"/>
        <end position="617"/>
    </location>
</feature>
<dbReference type="Pfam" id="PF19055">
    <property type="entry name" value="ABC2_membrane_7"/>
    <property type="match status" value="1"/>
</dbReference>
<feature type="transmembrane region" description="Helical" evidence="8">
    <location>
        <begin position="477"/>
        <end position="496"/>
    </location>
</feature>
<organism evidence="10 11">
    <name type="scientific">Botryobasidium botryosum (strain FD-172 SS1)</name>
    <dbReference type="NCBI Taxonomy" id="930990"/>
    <lineage>
        <taxon>Eukaryota</taxon>
        <taxon>Fungi</taxon>
        <taxon>Dikarya</taxon>
        <taxon>Basidiomycota</taxon>
        <taxon>Agaricomycotina</taxon>
        <taxon>Agaricomycetes</taxon>
        <taxon>Cantharellales</taxon>
        <taxon>Botryobasidiaceae</taxon>
        <taxon>Botryobasidium</taxon>
    </lineage>
</organism>
<dbReference type="PROSITE" id="PS50893">
    <property type="entry name" value="ABC_TRANSPORTER_2"/>
    <property type="match status" value="2"/>
</dbReference>
<keyword evidence="4" id="KW-0547">Nucleotide-binding</keyword>
<evidence type="ECO:0000256" key="6">
    <source>
        <dbReference type="ARBA" id="ARBA00022989"/>
    </source>
</evidence>
<name>A0A067MYC5_BOTB1</name>
<feature type="transmembrane region" description="Helical" evidence="8">
    <location>
        <begin position="525"/>
        <end position="546"/>
    </location>
</feature>